<evidence type="ECO:0000256" key="2">
    <source>
        <dbReference type="ARBA" id="ARBA00009948"/>
    </source>
</evidence>
<reference evidence="9 10" key="1">
    <citation type="submission" date="2023-10" db="EMBL/GenBank/DDBJ databases">
        <title>Sphingomonas sp. HF-S4 16S ribosomal RNA gene Genome sequencing and assembly.</title>
        <authorList>
            <person name="Lee H."/>
        </authorList>
    </citation>
    <scope>NUCLEOTIDE SEQUENCE [LARGE SCALE GENOMIC DNA]</scope>
    <source>
        <strain evidence="9 10">HF-S4</strain>
    </source>
</reference>
<comment type="similarity">
    <text evidence="2 7">Belongs to the EPSP synthase family.</text>
</comment>
<evidence type="ECO:0000313" key="9">
    <source>
        <dbReference type="EMBL" id="MDV3457537.1"/>
    </source>
</evidence>
<evidence type="ECO:0000256" key="3">
    <source>
        <dbReference type="ARBA" id="ARBA00022605"/>
    </source>
</evidence>
<dbReference type="HAMAP" id="MF_00210">
    <property type="entry name" value="EPSP_synth"/>
    <property type="match status" value="1"/>
</dbReference>
<evidence type="ECO:0000259" key="8">
    <source>
        <dbReference type="Pfam" id="PF00275"/>
    </source>
</evidence>
<proteinExistence type="inferred from homology"/>
<feature type="active site" description="Proton acceptor" evidence="7">
    <location>
        <position position="325"/>
    </location>
</feature>
<dbReference type="InterPro" id="IPR001986">
    <property type="entry name" value="Enolpyruvate_Tfrase_dom"/>
</dbReference>
<feature type="binding site" evidence="7">
    <location>
        <position position="28"/>
    </location>
    <ligand>
        <name>3-phosphoshikimate</name>
        <dbReference type="ChEBI" id="CHEBI:145989"/>
    </ligand>
</feature>
<keyword evidence="7" id="KW-0963">Cytoplasm</keyword>
<organism evidence="9 10">
    <name type="scientific">Sphingomonas agrestis</name>
    <dbReference type="NCBI Taxonomy" id="3080540"/>
    <lineage>
        <taxon>Bacteria</taxon>
        <taxon>Pseudomonadati</taxon>
        <taxon>Pseudomonadota</taxon>
        <taxon>Alphaproteobacteria</taxon>
        <taxon>Sphingomonadales</taxon>
        <taxon>Sphingomonadaceae</taxon>
        <taxon>Sphingomonas</taxon>
    </lineage>
</organism>
<name>A0ABU3Y8N7_9SPHN</name>
<dbReference type="SUPFAM" id="SSF55205">
    <property type="entry name" value="EPT/RTPC-like"/>
    <property type="match status" value="1"/>
</dbReference>
<dbReference type="PIRSF" id="PIRSF000505">
    <property type="entry name" value="EPSPS"/>
    <property type="match status" value="1"/>
</dbReference>
<dbReference type="RefSeq" id="WP_317226683.1">
    <property type="nucleotide sequence ID" value="NZ_JAWJEJ010000001.1"/>
</dbReference>
<feature type="binding site" evidence="7">
    <location>
        <position position="356"/>
    </location>
    <ligand>
        <name>phosphoenolpyruvate</name>
        <dbReference type="ChEBI" id="CHEBI:58702"/>
    </ligand>
</feature>
<keyword evidence="5 7" id="KW-0057">Aromatic amino acid biosynthesis</keyword>
<dbReference type="GO" id="GO:0003866">
    <property type="term" value="F:3-phosphoshikimate 1-carboxyvinyltransferase activity"/>
    <property type="evidence" value="ECO:0007669"/>
    <property type="project" value="UniProtKB-EC"/>
</dbReference>
<evidence type="ECO:0000313" key="10">
    <source>
        <dbReference type="Proteomes" id="UP001273531"/>
    </source>
</evidence>
<dbReference type="CDD" id="cd01556">
    <property type="entry name" value="EPSP_synthase"/>
    <property type="match status" value="1"/>
</dbReference>
<dbReference type="PROSITE" id="PS00885">
    <property type="entry name" value="EPSP_SYNTHASE_2"/>
    <property type="match status" value="1"/>
</dbReference>
<comment type="function">
    <text evidence="7">Catalyzes the transfer of the enolpyruvyl moiety of phosphoenolpyruvate (PEP) to the 5-hydroxyl of shikimate-3-phosphate (S3P) to produce enolpyruvyl shikimate-3-phosphate and inorganic phosphate.</text>
</comment>
<dbReference type="NCBIfam" id="TIGR01356">
    <property type="entry name" value="aroA"/>
    <property type="match status" value="1"/>
</dbReference>
<feature type="binding site" evidence="7">
    <location>
        <position position="325"/>
    </location>
    <ligand>
        <name>3-phosphoshikimate</name>
        <dbReference type="ChEBI" id="CHEBI:145989"/>
    </ligand>
</feature>
<sequence length="441" mass="45942">MSHPKPRPLTLSARGPLRGTLTVPGDKSISHRSLMFSALAVGESRIEGLLEGEDVLATAAAMRAMGATIERGDDGVWRVHGVGVGGLLQPEAALDMGNSGTSTRLLMGLVASHPITATFTGDASLSSRPMGRVIEPLSKMGAEITASPGGRLPLMVRGINPAVPIEYTLPVASAQVKSAVLLAGLNTPGITRVIEPVPTRDHSERMLRGFGAELTVEEGPSGKIISITGEAELKPQHLIVPGDPSSAGFWMVAASIVPGSEIVIRNVCMNPTRTGLIAALKLMGADITKEGAREVGGEDVADLRVRHAPLRAIEVPPDLAPSMIDEYPILFVAAAFAQGRTVARGAHELRVKESDRIATMRTALEAAGVATEEYEDGLAIQGSGGALLPGNAQVASRLDHRIAMSMAIAALGAQGPITIDDVAPVATSYPDFFQTLEALGQ</sequence>
<comment type="catalytic activity">
    <reaction evidence="6">
        <text>3-phosphoshikimate + phosphoenolpyruvate = 5-O-(1-carboxyvinyl)-3-phosphoshikimate + phosphate</text>
        <dbReference type="Rhea" id="RHEA:21256"/>
        <dbReference type="ChEBI" id="CHEBI:43474"/>
        <dbReference type="ChEBI" id="CHEBI:57701"/>
        <dbReference type="ChEBI" id="CHEBI:58702"/>
        <dbReference type="ChEBI" id="CHEBI:145989"/>
        <dbReference type="EC" id="2.5.1.19"/>
    </reaction>
    <physiologicalReaction direction="left-to-right" evidence="6">
        <dbReference type="Rhea" id="RHEA:21257"/>
    </physiologicalReaction>
</comment>
<keyword evidence="10" id="KW-1185">Reference proteome</keyword>
<dbReference type="Pfam" id="PF00275">
    <property type="entry name" value="EPSP_synthase"/>
    <property type="match status" value="1"/>
</dbReference>
<dbReference type="InterPro" id="IPR013792">
    <property type="entry name" value="RNA3'P_cycl/enolpyr_Trfase_a/b"/>
</dbReference>
<feature type="binding site" evidence="7">
    <location>
        <position position="175"/>
    </location>
    <ligand>
        <name>phosphoenolpyruvate</name>
        <dbReference type="ChEBI" id="CHEBI:58702"/>
    </ligand>
</feature>
<dbReference type="PANTHER" id="PTHR21090">
    <property type="entry name" value="AROM/DEHYDROQUINATE SYNTHASE"/>
    <property type="match status" value="1"/>
</dbReference>
<feature type="binding site" evidence="7">
    <location>
        <position position="352"/>
    </location>
    <ligand>
        <name>3-phosphoshikimate</name>
        <dbReference type="ChEBI" id="CHEBI:145989"/>
    </ligand>
</feature>
<accession>A0ABU3Y8N7</accession>
<dbReference type="Gene3D" id="3.65.10.10">
    <property type="entry name" value="Enolpyruvate transferase domain"/>
    <property type="match status" value="2"/>
</dbReference>
<dbReference type="InterPro" id="IPR023193">
    <property type="entry name" value="EPSP_synthase_CS"/>
</dbReference>
<dbReference type="Proteomes" id="UP001273531">
    <property type="component" value="Unassembled WGS sequence"/>
</dbReference>
<keyword evidence="3 7" id="KW-0028">Amino-acid biosynthesis</keyword>
<keyword evidence="4 7" id="KW-0808">Transferase</keyword>
<feature type="binding site" evidence="7">
    <location>
        <position position="128"/>
    </location>
    <ligand>
        <name>phosphoenolpyruvate</name>
        <dbReference type="ChEBI" id="CHEBI:58702"/>
    </ligand>
</feature>
<comment type="caution">
    <text evidence="9">The sequence shown here is derived from an EMBL/GenBank/DDBJ whole genome shotgun (WGS) entry which is preliminary data.</text>
</comment>
<evidence type="ECO:0000256" key="6">
    <source>
        <dbReference type="ARBA" id="ARBA00044633"/>
    </source>
</evidence>
<dbReference type="PROSITE" id="PS00104">
    <property type="entry name" value="EPSP_SYNTHASE_1"/>
    <property type="match status" value="1"/>
</dbReference>
<feature type="domain" description="Enolpyruvate transferase" evidence="8">
    <location>
        <begin position="14"/>
        <end position="436"/>
    </location>
</feature>
<dbReference type="EMBL" id="JAWJEJ010000001">
    <property type="protein sequence ID" value="MDV3457537.1"/>
    <property type="molecule type" value="Genomic_DNA"/>
</dbReference>
<feature type="binding site" evidence="7">
    <location>
        <position position="175"/>
    </location>
    <ligand>
        <name>3-phosphoshikimate</name>
        <dbReference type="ChEBI" id="CHEBI:145989"/>
    </ligand>
</feature>
<evidence type="ECO:0000256" key="4">
    <source>
        <dbReference type="ARBA" id="ARBA00022679"/>
    </source>
</evidence>
<feature type="binding site" evidence="7">
    <location>
        <position position="173"/>
    </location>
    <ligand>
        <name>3-phosphoshikimate</name>
        <dbReference type="ChEBI" id="CHEBI:145989"/>
    </ligand>
</feature>
<dbReference type="EC" id="2.5.1.19" evidence="7"/>
<comment type="caution">
    <text evidence="7">Lacks conserved residue(s) required for the propagation of feature annotation.</text>
</comment>
<evidence type="ECO:0000256" key="1">
    <source>
        <dbReference type="ARBA" id="ARBA00004811"/>
    </source>
</evidence>
<feature type="binding site" evidence="7">
    <location>
        <position position="32"/>
    </location>
    <ligand>
        <name>3-phosphoshikimate</name>
        <dbReference type="ChEBI" id="CHEBI:145989"/>
    </ligand>
</feature>
<dbReference type="InterPro" id="IPR006264">
    <property type="entry name" value="EPSP_synthase"/>
</dbReference>
<comment type="pathway">
    <text evidence="1 7">Metabolic intermediate biosynthesis; chorismate biosynthesis; chorismate from D-erythrose 4-phosphate and phosphoenolpyruvate: step 6/7.</text>
</comment>
<protein>
    <recommendedName>
        <fullName evidence="7">3-phosphoshikimate 1-carboxyvinyltransferase</fullName>
        <ecNumber evidence="7">2.5.1.19</ecNumber>
    </recommendedName>
    <alternativeName>
        <fullName evidence="7">5-enolpyruvylshikimate-3-phosphate synthase</fullName>
        <shortName evidence="7">EPSP synthase</shortName>
        <shortName evidence="7">EPSPS</shortName>
    </alternativeName>
</protein>
<comment type="subcellular location">
    <subcellularLocation>
        <location evidence="7">Cytoplasm</location>
    </subcellularLocation>
</comment>
<evidence type="ECO:0000256" key="5">
    <source>
        <dbReference type="ARBA" id="ARBA00023141"/>
    </source>
</evidence>
<feature type="binding site" evidence="7">
    <location>
        <position position="27"/>
    </location>
    <ligand>
        <name>phosphoenolpyruvate</name>
        <dbReference type="ChEBI" id="CHEBI:58702"/>
    </ligand>
</feature>
<feature type="binding site" evidence="7">
    <location>
        <position position="27"/>
    </location>
    <ligand>
        <name>3-phosphoshikimate</name>
        <dbReference type="ChEBI" id="CHEBI:145989"/>
    </ligand>
</feature>
<feature type="binding site" evidence="7">
    <location>
        <position position="401"/>
    </location>
    <ligand>
        <name>phosphoenolpyruvate</name>
        <dbReference type="ChEBI" id="CHEBI:58702"/>
    </ligand>
</feature>
<evidence type="ECO:0000256" key="7">
    <source>
        <dbReference type="HAMAP-Rule" id="MF_00210"/>
    </source>
</evidence>
<dbReference type="InterPro" id="IPR036968">
    <property type="entry name" value="Enolpyruvate_Tfrase_sf"/>
</dbReference>
<feature type="binding site" evidence="7">
    <location>
        <position position="100"/>
    </location>
    <ligand>
        <name>phosphoenolpyruvate</name>
        <dbReference type="ChEBI" id="CHEBI:58702"/>
    </ligand>
</feature>
<dbReference type="PANTHER" id="PTHR21090:SF5">
    <property type="entry name" value="PENTAFUNCTIONAL AROM POLYPEPTIDE"/>
    <property type="match status" value="1"/>
</dbReference>
<gene>
    <name evidence="7 9" type="primary">aroA</name>
    <name evidence="9" type="ORF">RZN05_11125</name>
</gene>
<comment type="subunit">
    <text evidence="7">Monomer.</text>
</comment>